<reference evidence="2 3" key="1">
    <citation type="submission" date="2024-03" db="EMBL/GenBank/DDBJ databases">
        <title>First Report of Pectobacterium brasiliscabiei causing potato scab in china.</title>
        <authorList>
            <person name="Handique U."/>
        </authorList>
    </citation>
    <scope>NUCLEOTIDE SEQUENCE [LARGE SCALE GENOMIC DNA]</scope>
    <source>
        <strain evidence="2 3">ZRIMU1503</strain>
    </source>
</reference>
<evidence type="ECO:0000313" key="3">
    <source>
        <dbReference type="Proteomes" id="UP001365781"/>
    </source>
</evidence>
<evidence type="ECO:0000256" key="1">
    <source>
        <dbReference type="SAM" id="Phobius"/>
    </source>
</evidence>
<keyword evidence="1" id="KW-0472">Membrane</keyword>
<organism evidence="2 3">
    <name type="scientific">Streptomyces brasiliscabiei</name>
    <dbReference type="NCBI Taxonomy" id="2736302"/>
    <lineage>
        <taxon>Bacteria</taxon>
        <taxon>Bacillati</taxon>
        <taxon>Actinomycetota</taxon>
        <taxon>Actinomycetes</taxon>
        <taxon>Kitasatosporales</taxon>
        <taxon>Streptomycetaceae</taxon>
        <taxon>Streptomyces</taxon>
    </lineage>
</organism>
<sequence length="95" mass="9767">MNDFSLQIAAGILGAGLAAAFIKALAVLHRNRYQAPAPEPYAGFQTGAHADAGEQLRLDCHGQCGGTTTHEADGAGTATCFWCGATRPVPVPDEA</sequence>
<dbReference type="Proteomes" id="UP001365781">
    <property type="component" value="Unassembled WGS sequence"/>
</dbReference>
<comment type="caution">
    <text evidence="2">The sequence shown here is derived from an EMBL/GenBank/DDBJ whole genome shotgun (WGS) entry which is preliminary data.</text>
</comment>
<proteinExistence type="predicted"/>
<feature type="transmembrane region" description="Helical" evidence="1">
    <location>
        <begin position="6"/>
        <end position="28"/>
    </location>
</feature>
<keyword evidence="1" id="KW-0812">Transmembrane</keyword>
<gene>
    <name evidence="2" type="ORF">WB403_25400</name>
</gene>
<dbReference type="EMBL" id="JBBAYM010000017">
    <property type="protein sequence ID" value="MEI5612498.1"/>
    <property type="molecule type" value="Genomic_DNA"/>
</dbReference>
<keyword evidence="1" id="KW-1133">Transmembrane helix</keyword>
<keyword evidence="3" id="KW-1185">Reference proteome</keyword>
<evidence type="ECO:0000313" key="2">
    <source>
        <dbReference type="EMBL" id="MEI5612498.1"/>
    </source>
</evidence>
<protein>
    <recommendedName>
        <fullName evidence="4">Secreted protein</fullName>
    </recommendedName>
</protein>
<evidence type="ECO:0008006" key="4">
    <source>
        <dbReference type="Google" id="ProtNLM"/>
    </source>
</evidence>
<accession>A0ABU8GH17</accession>
<name>A0ABU8GH17_9ACTN</name>
<dbReference type="RefSeq" id="WP_336558352.1">
    <property type="nucleotide sequence ID" value="NZ_JBBAYL010000008.1"/>
</dbReference>